<feature type="transmembrane region" description="Helical" evidence="1">
    <location>
        <begin position="235"/>
        <end position="256"/>
    </location>
</feature>
<dbReference type="SUPFAM" id="SSF103481">
    <property type="entry name" value="Multidrug resistance efflux transporter EmrE"/>
    <property type="match status" value="1"/>
</dbReference>
<keyword evidence="1" id="KW-0812">Transmembrane</keyword>
<feature type="transmembrane region" description="Helical" evidence="1">
    <location>
        <begin position="60"/>
        <end position="84"/>
    </location>
</feature>
<feature type="transmembrane region" description="Helical" evidence="1">
    <location>
        <begin position="268"/>
        <end position="289"/>
    </location>
</feature>
<keyword evidence="1" id="KW-1133">Transmembrane helix</keyword>
<feature type="domain" description="EamA" evidence="2">
    <location>
        <begin position="3"/>
        <end position="134"/>
    </location>
</feature>
<dbReference type="GO" id="GO:0016020">
    <property type="term" value="C:membrane"/>
    <property type="evidence" value="ECO:0007669"/>
    <property type="project" value="InterPro"/>
</dbReference>
<organism evidence="3 4">
    <name type="scientific">Candidatus Yanofskybacteria bacterium RIFCSPHIGHO2_02_FULL_43_22</name>
    <dbReference type="NCBI Taxonomy" id="1802681"/>
    <lineage>
        <taxon>Bacteria</taxon>
        <taxon>Candidatus Yanofskyibacteriota</taxon>
    </lineage>
</organism>
<feature type="transmembrane region" description="Helical" evidence="1">
    <location>
        <begin position="6"/>
        <end position="22"/>
    </location>
</feature>
<dbReference type="AlphaFoldDB" id="A0A1F8FJ09"/>
<feature type="transmembrane region" description="Helical" evidence="1">
    <location>
        <begin position="169"/>
        <end position="188"/>
    </location>
</feature>
<dbReference type="InterPro" id="IPR000620">
    <property type="entry name" value="EamA_dom"/>
</dbReference>
<comment type="caution">
    <text evidence="3">The sequence shown here is derived from an EMBL/GenBank/DDBJ whole genome shotgun (WGS) entry which is preliminary data.</text>
</comment>
<feature type="transmembrane region" description="Helical" evidence="1">
    <location>
        <begin position="209"/>
        <end position="229"/>
    </location>
</feature>
<dbReference type="EMBL" id="MGJV01000045">
    <property type="protein sequence ID" value="OGN13094.1"/>
    <property type="molecule type" value="Genomic_DNA"/>
</dbReference>
<evidence type="ECO:0000313" key="3">
    <source>
        <dbReference type="EMBL" id="OGN13094.1"/>
    </source>
</evidence>
<feature type="transmembrane region" description="Helical" evidence="1">
    <location>
        <begin position="121"/>
        <end position="138"/>
    </location>
</feature>
<evidence type="ECO:0000313" key="4">
    <source>
        <dbReference type="Proteomes" id="UP000176581"/>
    </source>
</evidence>
<name>A0A1F8FJ09_9BACT</name>
<dbReference type="Pfam" id="PF00892">
    <property type="entry name" value="EamA"/>
    <property type="match status" value="1"/>
</dbReference>
<sequence>MMLWFYLAIIAYALNSIAFVVDKHLLSVPVLRPISYAFWVGILSLVAVVLLPMGVYWVSFYYFLVAFVSGGMFFFGLIFLYKAIKKTDVSVASTKVGVLGVVFTYIFSVLILKDYFSNLDVFGLGFMVAGILLIGKTGKGVWREALVAGMGFGISTVLLKLTFNNSTFLNGFFWTRMGLVGVSFLVLIHPSTRKEIFSSLKNSPHSSRFIFITNKIIAGVGFGLLYVAIKLGNVSIVNALLGVQFVFIFLFALIFRNKIPGIAENLRGVIILEKIVGMIFVGIGLLMLFK</sequence>
<reference evidence="3 4" key="1">
    <citation type="journal article" date="2016" name="Nat. Commun.">
        <title>Thousands of microbial genomes shed light on interconnected biogeochemical processes in an aquifer system.</title>
        <authorList>
            <person name="Anantharaman K."/>
            <person name="Brown C.T."/>
            <person name="Hug L.A."/>
            <person name="Sharon I."/>
            <person name="Castelle C.J."/>
            <person name="Probst A.J."/>
            <person name="Thomas B.C."/>
            <person name="Singh A."/>
            <person name="Wilkins M.J."/>
            <person name="Karaoz U."/>
            <person name="Brodie E.L."/>
            <person name="Williams K.H."/>
            <person name="Hubbard S.S."/>
            <person name="Banfield J.F."/>
        </authorList>
    </citation>
    <scope>NUCLEOTIDE SEQUENCE [LARGE SCALE GENOMIC DNA]</scope>
</reference>
<keyword evidence="1" id="KW-0472">Membrane</keyword>
<evidence type="ECO:0000256" key="1">
    <source>
        <dbReference type="SAM" id="Phobius"/>
    </source>
</evidence>
<feature type="transmembrane region" description="Helical" evidence="1">
    <location>
        <begin position="145"/>
        <end position="163"/>
    </location>
</feature>
<protein>
    <recommendedName>
        <fullName evidence="2">EamA domain-containing protein</fullName>
    </recommendedName>
</protein>
<accession>A0A1F8FJ09</accession>
<proteinExistence type="predicted"/>
<evidence type="ECO:0000259" key="2">
    <source>
        <dbReference type="Pfam" id="PF00892"/>
    </source>
</evidence>
<dbReference type="InterPro" id="IPR037185">
    <property type="entry name" value="EmrE-like"/>
</dbReference>
<dbReference type="Proteomes" id="UP000176581">
    <property type="component" value="Unassembled WGS sequence"/>
</dbReference>
<feature type="transmembrane region" description="Helical" evidence="1">
    <location>
        <begin position="34"/>
        <end position="54"/>
    </location>
</feature>
<dbReference type="Gene3D" id="1.10.3730.20">
    <property type="match status" value="1"/>
</dbReference>
<gene>
    <name evidence="3" type="ORF">A3J47_01230</name>
</gene>
<feature type="transmembrane region" description="Helical" evidence="1">
    <location>
        <begin position="96"/>
        <end position="115"/>
    </location>
</feature>